<dbReference type="Gene3D" id="2.40.160.210">
    <property type="entry name" value="Acyl-CoA thioesterase, double hotdog domain"/>
    <property type="match status" value="1"/>
</dbReference>
<dbReference type="PANTHER" id="PTHR38110">
    <property type="entry name" value="CHROMOSOME 23, WHOLE GENOME SHOTGUN SEQUENCE"/>
    <property type="match status" value="1"/>
</dbReference>
<dbReference type="EMBL" id="JANRHA010000006">
    <property type="protein sequence ID" value="MDG3015185.1"/>
    <property type="molecule type" value="Genomic_DNA"/>
</dbReference>
<dbReference type="Pfam" id="PF20789">
    <property type="entry name" value="4HBT_3C"/>
    <property type="match status" value="1"/>
</dbReference>
<sequence>MPESTPHPFDLATALTDASDGVQRGNTSEAYANMVGPFGGITAATLLRAVQRHPDCLGDPLSLTVNYAAPITDGAFGVRARPARTNRSTQHWAIELVQDGAVTTTATAVTGIRRDTWSSTEVAAPDAPPFDQVEPAPPLGFIKWIDNYELRFVVGAIPEEASGEQDDSTSTLWVRDQPARPLDHAALTALCDVFYPRVFLRQGRYVPAGTVSLTVYFHARAEELAAQGTEPVLATARAQRFGAGFFDQSAQLFGRNGAVLATSHQLVYFKA</sequence>
<name>A0A9X4RDT8_9ACTN</name>
<evidence type="ECO:0000313" key="3">
    <source>
        <dbReference type="EMBL" id="MDG3015185.1"/>
    </source>
</evidence>
<dbReference type="InterPro" id="IPR049449">
    <property type="entry name" value="TesB_ACOT8-like_N"/>
</dbReference>
<gene>
    <name evidence="3" type="ORF">NVS88_11540</name>
</gene>
<protein>
    <submittedName>
        <fullName evidence="3">Thioesterase family protein</fullName>
    </submittedName>
</protein>
<dbReference type="RefSeq" id="WP_332519923.1">
    <property type="nucleotide sequence ID" value="NZ_JANRHA010000006.1"/>
</dbReference>
<accession>A0A9X4RDT8</accession>
<dbReference type="Proteomes" id="UP001152755">
    <property type="component" value="Unassembled WGS sequence"/>
</dbReference>
<dbReference type="PANTHER" id="PTHR38110:SF1">
    <property type="entry name" value="THIOESTERASE DOMAIN-CONTAINING PROTEIN"/>
    <property type="match status" value="1"/>
</dbReference>
<evidence type="ECO:0000259" key="1">
    <source>
        <dbReference type="Pfam" id="PF13622"/>
    </source>
</evidence>
<dbReference type="SUPFAM" id="SSF54637">
    <property type="entry name" value="Thioesterase/thiol ester dehydrase-isomerase"/>
    <property type="match status" value="2"/>
</dbReference>
<comment type="caution">
    <text evidence="3">The sequence shown here is derived from an EMBL/GenBank/DDBJ whole genome shotgun (WGS) entry which is preliminary data.</text>
</comment>
<dbReference type="InterPro" id="IPR029069">
    <property type="entry name" value="HotDog_dom_sf"/>
</dbReference>
<evidence type="ECO:0000313" key="4">
    <source>
        <dbReference type="Proteomes" id="UP001152755"/>
    </source>
</evidence>
<proteinExistence type="predicted"/>
<evidence type="ECO:0000259" key="2">
    <source>
        <dbReference type="Pfam" id="PF20789"/>
    </source>
</evidence>
<feature type="domain" description="Acyl-CoA thioesterase-like C-terminal" evidence="2">
    <location>
        <begin position="133"/>
        <end position="268"/>
    </location>
</feature>
<dbReference type="InterPro" id="IPR052389">
    <property type="entry name" value="Sec_Metab_Biosynth-Assoc"/>
</dbReference>
<dbReference type="InterPro" id="IPR049450">
    <property type="entry name" value="ACOT8-like_C"/>
</dbReference>
<keyword evidence="4" id="KW-1185">Reference proteome</keyword>
<dbReference type="AlphaFoldDB" id="A0A9X4RDT8"/>
<feature type="domain" description="Acyl-CoA thioesterase-like N-terminal HotDog" evidence="1">
    <location>
        <begin position="33"/>
        <end position="110"/>
    </location>
</feature>
<reference evidence="3" key="1">
    <citation type="submission" date="2022-08" db="EMBL/GenBank/DDBJ databases">
        <title>Genome analysis of Corynebacteriales strain.</title>
        <authorList>
            <person name="Lee S.D."/>
        </authorList>
    </citation>
    <scope>NUCLEOTIDE SEQUENCE</scope>
    <source>
        <strain evidence="3">D3-21</strain>
    </source>
</reference>
<organism evidence="3 4">
    <name type="scientific">Speluncibacter jeojiensis</name>
    <dbReference type="NCBI Taxonomy" id="2710754"/>
    <lineage>
        <taxon>Bacteria</taxon>
        <taxon>Bacillati</taxon>
        <taxon>Actinomycetota</taxon>
        <taxon>Actinomycetes</taxon>
        <taxon>Mycobacteriales</taxon>
        <taxon>Speluncibacteraceae</taxon>
        <taxon>Speluncibacter</taxon>
    </lineage>
</organism>
<dbReference type="InterPro" id="IPR042171">
    <property type="entry name" value="Acyl-CoA_hotdog"/>
</dbReference>
<dbReference type="Pfam" id="PF13622">
    <property type="entry name" value="4HBT_3"/>
    <property type="match status" value="1"/>
</dbReference>